<protein>
    <submittedName>
        <fullName evidence="2">Uncharacterized protein</fullName>
    </submittedName>
</protein>
<evidence type="ECO:0000313" key="2">
    <source>
        <dbReference type="EMBL" id="EFN65209.1"/>
    </source>
</evidence>
<accession>E2AMX3</accession>
<dbReference type="Proteomes" id="UP000000311">
    <property type="component" value="Unassembled WGS sequence"/>
</dbReference>
<reference evidence="2 3" key="1">
    <citation type="journal article" date="2010" name="Science">
        <title>Genomic comparison of the ants Camponotus floridanus and Harpegnathos saltator.</title>
        <authorList>
            <person name="Bonasio R."/>
            <person name="Zhang G."/>
            <person name="Ye C."/>
            <person name="Mutti N.S."/>
            <person name="Fang X."/>
            <person name="Qin N."/>
            <person name="Donahue G."/>
            <person name="Yang P."/>
            <person name="Li Q."/>
            <person name="Li C."/>
            <person name="Zhang P."/>
            <person name="Huang Z."/>
            <person name="Berger S.L."/>
            <person name="Reinberg D."/>
            <person name="Wang J."/>
            <person name="Liebig J."/>
        </authorList>
    </citation>
    <scope>NUCLEOTIDE SEQUENCE [LARGE SCALE GENOMIC DNA]</scope>
    <source>
        <strain evidence="3">C129</strain>
    </source>
</reference>
<name>E2AMX3_CAMFO</name>
<feature type="compositionally biased region" description="Basic and acidic residues" evidence="1">
    <location>
        <begin position="166"/>
        <end position="184"/>
    </location>
</feature>
<evidence type="ECO:0000256" key="1">
    <source>
        <dbReference type="SAM" id="MobiDB-lite"/>
    </source>
</evidence>
<proteinExistence type="predicted"/>
<dbReference type="InParanoid" id="E2AMX3"/>
<dbReference type="AlphaFoldDB" id="E2AMX3"/>
<dbReference type="EMBL" id="GL440966">
    <property type="protein sequence ID" value="EFN65209.1"/>
    <property type="molecule type" value="Genomic_DNA"/>
</dbReference>
<evidence type="ECO:0000313" key="3">
    <source>
        <dbReference type="Proteomes" id="UP000000311"/>
    </source>
</evidence>
<dbReference type="OrthoDB" id="5843397at2759"/>
<feature type="region of interest" description="Disordered" evidence="1">
    <location>
        <begin position="161"/>
        <end position="189"/>
    </location>
</feature>
<organism evidence="3">
    <name type="scientific">Camponotus floridanus</name>
    <name type="common">Florida carpenter ant</name>
    <dbReference type="NCBI Taxonomy" id="104421"/>
    <lineage>
        <taxon>Eukaryota</taxon>
        <taxon>Metazoa</taxon>
        <taxon>Ecdysozoa</taxon>
        <taxon>Arthropoda</taxon>
        <taxon>Hexapoda</taxon>
        <taxon>Insecta</taxon>
        <taxon>Pterygota</taxon>
        <taxon>Neoptera</taxon>
        <taxon>Endopterygota</taxon>
        <taxon>Hymenoptera</taxon>
        <taxon>Apocrita</taxon>
        <taxon>Aculeata</taxon>
        <taxon>Formicoidea</taxon>
        <taxon>Formicidae</taxon>
        <taxon>Formicinae</taxon>
        <taxon>Camponotus</taxon>
    </lineage>
</organism>
<dbReference type="STRING" id="104421.E2AMX3"/>
<gene>
    <name evidence="2" type="ORF">EAG_02282</name>
</gene>
<keyword evidence="3" id="KW-1185">Reference proteome</keyword>
<sequence>MLDALLDTLSQPSLHLKARVCVAVPGITFDPISVTYSADLGDRRGEGKDSKIETSVGTREYGKQWVILPAERGGAYPRKKLCAPPGDAPLPVIFRERIFGKSIGSLQTKPQEESINVPPTLCLRRESVPSVRCSKHKIPPFYRAPSVVGANATVGFRASAKVKRGQGHENGVKERMKSDRRGADSSESSTCFKLPVRRPGCIRANHPPNVPMRSPDKSAAADRKLDCRYFNALSRVKPTRQVRFELNVCENKHDNLRRCKFVGFCIVDQRVTDVFCAPLSPSHFPRVNSTRKRQGPPLSVTAVLEGTAELPCDIRPPHRNDSAILVVWYKSDVIPIYR</sequence>